<organism evidence="1 2">
    <name type="scientific">Reichenbachiella ulvae</name>
    <dbReference type="NCBI Taxonomy" id="2980104"/>
    <lineage>
        <taxon>Bacteria</taxon>
        <taxon>Pseudomonadati</taxon>
        <taxon>Bacteroidota</taxon>
        <taxon>Cytophagia</taxon>
        <taxon>Cytophagales</taxon>
        <taxon>Reichenbachiellaceae</taxon>
        <taxon>Reichenbachiella</taxon>
    </lineage>
</organism>
<accession>A0ABT3CUY1</accession>
<gene>
    <name evidence="1" type="ORF">N7U62_11935</name>
</gene>
<evidence type="ECO:0000313" key="1">
    <source>
        <dbReference type="EMBL" id="MCV9387379.1"/>
    </source>
</evidence>
<keyword evidence="2" id="KW-1185">Reference proteome</keyword>
<proteinExistence type="predicted"/>
<name>A0ABT3CUY1_9BACT</name>
<evidence type="ECO:0000313" key="2">
    <source>
        <dbReference type="Proteomes" id="UP001300692"/>
    </source>
</evidence>
<reference evidence="1 2" key="1">
    <citation type="submission" date="2022-10" db="EMBL/GenBank/DDBJ databases">
        <title>Comparative genomics and taxonomic characterization of three novel marine species of genus Reichenbachiella exhibiting antioxidant and polysaccharide degradation activities.</title>
        <authorList>
            <person name="Muhammad N."/>
            <person name="Lee Y.-J."/>
            <person name="Ko J."/>
            <person name="Kim S.-G."/>
        </authorList>
    </citation>
    <scope>NUCLEOTIDE SEQUENCE [LARGE SCALE GENOMIC DNA]</scope>
    <source>
        <strain evidence="1 2">ABR2-5</strain>
    </source>
</reference>
<dbReference type="RefSeq" id="WP_264138204.1">
    <property type="nucleotide sequence ID" value="NZ_JAOYOD010000001.1"/>
</dbReference>
<protein>
    <submittedName>
        <fullName evidence="1">Uncharacterized protein</fullName>
    </submittedName>
</protein>
<sequence length="53" mass="5799">MRLHFIAMKLRSGGMGLHLVAMEDYLTAMGGYRVAMGTTPAGMRVYSPVLSHD</sequence>
<dbReference type="Proteomes" id="UP001300692">
    <property type="component" value="Unassembled WGS sequence"/>
</dbReference>
<comment type="caution">
    <text evidence="1">The sequence shown here is derived from an EMBL/GenBank/DDBJ whole genome shotgun (WGS) entry which is preliminary data.</text>
</comment>
<dbReference type="EMBL" id="JAOYOD010000001">
    <property type="protein sequence ID" value="MCV9387379.1"/>
    <property type="molecule type" value="Genomic_DNA"/>
</dbReference>